<dbReference type="RefSeq" id="WP_074701815.1">
    <property type="nucleotide sequence ID" value="NZ_CP018863.1"/>
</dbReference>
<dbReference type="KEGG" id="acry:AC20117_21110"/>
<proteinExistence type="predicted"/>
<gene>
    <name evidence="1" type="ORF">SAMN04489742_3653</name>
</gene>
<protein>
    <submittedName>
        <fullName evidence="1">Uncharacterized protein</fullName>
    </submittedName>
</protein>
<organism evidence="1 2">
    <name type="scientific">Crystallibacter crystallopoietes</name>
    <dbReference type="NCBI Taxonomy" id="37928"/>
    <lineage>
        <taxon>Bacteria</taxon>
        <taxon>Bacillati</taxon>
        <taxon>Actinomycetota</taxon>
        <taxon>Actinomycetes</taxon>
        <taxon>Micrococcales</taxon>
        <taxon>Micrococcaceae</taxon>
        <taxon>Crystallibacter</taxon>
    </lineage>
</organism>
<evidence type="ECO:0000313" key="2">
    <source>
        <dbReference type="Proteomes" id="UP000181917"/>
    </source>
</evidence>
<sequence>MTNVLTLVEQRVPMTVWKRRLLFFRRAEESIQVHLEFVIDGKLLRTWIQEWEAVDWPPEEVSLLTPARPDLAVEQIDRLLGRRPHQYWNRGWLLFCAGCWDEGCGGVTADIRRGNGKVFWSGIGWDDSLSAETYRIENAVDFVFDEAEYDRVLLAARDRFVPGSSGGRVKD</sequence>
<dbReference type="EMBL" id="FNKH01000002">
    <property type="protein sequence ID" value="SDR04428.1"/>
    <property type="molecule type" value="Genomic_DNA"/>
</dbReference>
<dbReference type="AlphaFoldDB" id="A0A1H1FUI8"/>
<dbReference type="Proteomes" id="UP000181917">
    <property type="component" value="Unassembled WGS sequence"/>
</dbReference>
<dbReference type="OrthoDB" id="342114at2"/>
<reference evidence="1 2" key="1">
    <citation type="submission" date="2016-10" db="EMBL/GenBank/DDBJ databases">
        <authorList>
            <person name="de Groot N.N."/>
        </authorList>
    </citation>
    <scope>NUCLEOTIDE SEQUENCE [LARGE SCALE GENOMIC DNA]</scope>
    <source>
        <strain evidence="1 2">DSM 20117</strain>
    </source>
</reference>
<keyword evidence="2" id="KW-1185">Reference proteome</keyword>
<evidence type="ECO:0000313" key="1">
    <source>
        <dbReference type="EMBL" id="SDR04428.1"/>
    </source>
</evidence>
<name>A0A1H1FUI8_9MICC</name>
<accession>A0A1H1FUI8</accession>